<name>I0HMM6_RUBGI</name>
<proteinExistence type="predicted"/>
<sequence>MEIRRASKGNPMRAGKPERDHAATPARMRKSAQSTVLPGWELSGPWPVKGQACWRGPLPGGRAATPR</sequence>
<dbReference type="Proteomes" id="UP000007883">
    <property type="component" value="Chromosome"/>
</dbReference>
<dbReference type="PATRIC" id="fig|983917.3.peg.903"/>
<evidence type="ECO:0000313" key="3">
    <source>
        <dbReference type="Proteomes" id="UP000007883"/>
    </source>
</evidence>
<organism evidence="2 3">
    <name type="scientific">Rubrivivax gelatinosus (strain NBRC 100245 / IL144)</name>
    <dbReference type="NCBI Taxonomy" id="983917"/>
    <lineage>
        <taxon>Bacteria</taxon>
        <taxon>Pseudomonadati</taxon>
        <taxon>Pseudomonadota</taxon>
        <taxon>Betaproteobacteria</taxon>
        <taxon>Burkholderiales</taxon>
        <taxon>Sphaerotilaceae</taxon>
        <taxon>Rubrivivax</taxon>
    </lineage>
</organism>
<evidence type="ECO:0000313" key="2">
    <source>
        <dbReference type="EMBL" id="BAL94263.1"/>
    </source>
</evidence>
<keyword evidence="3" id="KW-1185">Reference proteome</keyword>
<accession>I0HMM6</accession>
<reference evidence="2 3" key="1">
    <citation type="journal article" date="2012" name="J. Bacteriol.">
        <title>Complete genome sequence of phototrophic betaproteobacterium Rubrivivax gelatinosus IL144.</title>
        <authorList>
            <person name="Nagashima S."/>
            <person name="Kamimura A."/>
            <person name="Shimizu T."/>
            <person name="Nakamura-isaki S."/>
            <person name="Aono E."/>
            <person name="Sakamoto K."/>
            <person name="Ichikawa N."/>
            <person name="Nakazawa H."/>
            <person name="Sekine M."/>
            <person name="Yamazaki S."/>
            <person name="Fujita N."/>
            <person name="Shimada K."/>
            <person name="Hanada S."/>
            <person name="Nagashima K.V.P."/>
        </authorList>
    </citation>
    <scope>NUCLEOTIDE SEQUENCE [LARGE SCALE GENOMIC DNA]</scope>
    <source>
        <strain evidence="3">NBRC 100245 / IL144</strain>
    </source>
</reference>
<gene>
    <name evidence="2" type="ordered locus">RGE_09220</name>
</gene>
<dbReference type="EMBL" id="AP012320">
    <property type="protein sequence ID" value="BAL94263.1"/>
    <property type="molecule type" value="Genomic_DNA"/>
</dbReference>
<dbReference type="HOGENOM" id="CLU_2809803_0_0_4"/>
<dbReference type="AlphaFoldDB" id="I0HMM6"/>
<dbReference type="KEGG" id="rge:RGE_09220"/>
<evidence type="ECO:0000256" key="1">
    <source>
        <dbReference type="SAM" id="MobiDB-lite"/>
    </source>
</evidence>
<feature type="region of interest" description="Disordered" evidence="1">
    <location>
        <begin position="1"/>
        <end position="67"/>
    </location>
</feature>
<dbReference type="STRING" id="983917.RGE_09220"/>
<protein>
    <submittedName>
        <fullName evidence="2">Uncharacterized protein</fullName>
    </submittedName>
</protein>